<keyword evidence="3" id="KW-0479">Metal-binding</keyword>
<dbReference type="Pfam" id="PF03372">
    <property type="entry name" value="Exo_endo_phos"/>
    <property type="match status" value="1"/>
</dbReference>
<feature type="domain" description="Endonuclease/exonuclease/phosphatase" evidence="6">
    <location>
        <begin position="6"/>
        <end position="265"/>
    </location>
</feature>
<sequence length="273" mass="30667">MSLTIATWNINSVRIRLDILREAVAALQPDVLCLQETKCQDDKFPLAAIRELGFPHIALHGQKGWHGVATFSRRPFADVTRQEFCGKGDARHVAVTLAPEHGLGKPVTIHNFYVPAGGDVPDPELNPKFAHKLAFLDEVTAWPRLLDDATAQDRHAVLVGDLNIAPLEADVWNHKQLLNVVSHTPVEVERMARWQAAGRWVDTMRRFVPPQDKLFTWWSYRSPDYTANDRGRRLDHVWANPALAPHAAAMTVLKDARGWEKPSDHVPVALTFA</sequence>
<dbReference type="Proteomes" id="UP001241747">
    <property type="component" value="Unassembled WGS sequence"/>
</dbReference>
<evidence type="ECO:0000256" key="1">
    <source>
        <dbReference type="ARBA" id="ARBA00001946"/>
    </source>
</evidence>
<dbReference type="Gene3D" id="3.60.10.10">
    <property type="entry name" value="Endonuclease/exonuclease/phosphatase"/>
    <property type="match status" value="1"/>
</dbReference>
<evidence type="ECO:0000256" key="2">
    <source>
        <dbReference type="ARBA" id="ARBA00007092"/>
    </source>
</evidence>
<evidence type="ECO:0000313" key="7">
    <source>
        <dbReference type="EMBL" id="MDQ0507362.1"/>
    </source>
</evidence>
<dbReference type="PANTHER" id="PTHR43250:SF2">
    <property type="entry name" value="EXODEOXYRIBONUCLEASE III"/>
    <property type="match status" value="1"/>
</dbReference>
<proteinExistence type="inferred from homology"/>
<dbReference type="PROSITE" id="PS51435">
    <property type="entry name" value="AP_NUCLEASE_F1_4"/>
    <property type="match status" value="1"/>
</dbReference>
<evidence type="ECO:0000256" key="5">
    <source>
        <dbReference type="ARBA" id="ARBA00022842"/>
    </source>
</evidence>
<dbReference type="SUPFAM" id="SSF56219">
    <property type="entry name" value="DNase I-like"/>
    <property type="match status" value="1"/>
</dbReference>
<dbReference type="PROSITE" id="PS00726">
    <property type="entry name" value="AP_NUCLEASE_F1_1"/>
    <property type="match status" value="1"/>
</dbReference>
<comment type="cofactor">
    <cofactor evidence="1">
        <name>Mg(2+)</name>
        <dbReference type="ChEBI" id="CHEBI:18420"/>
    </cofactor>
</comment>
<evidence type="ECO:0000256" key="3">
    <source>
        <dbReference type="ARBA" id="ARBA00022723"/>
    </source>
</evidence>
<evidence type="ECO:0000259" key="6">
    <source>
        <dbReference type="Pfam" id="PF03372"/>
    </source>
</evidence>
<dbReference type="EMBL" id="JAUSVY010000017">
    <property type="protein sequence ID" value="MDQ0507362.1"/>
    <property type="molecule type" value="Genomic_DNA"/>
</dbReference>
<dbReference type="InterPro" id="IPR004808">
    <property type="entry name" value="AP_endonuc_1"/>
</dbReference>
<dbReference type="GO" id="GO:0008311">
    <property type="term" value="F:double-stranded DNA 3'-5' DNA exonuclease activity"/>
    <property type="evidence" value="ECO:0007669"/>
    <property type="project" value="UniProtKB-EC"/>
</dbReference>
<protein>
    <submittedName>
        <fullName evidence="7">Exodeoxyribonuclease-3</fullName>
        <ecNumber evidence="7">3.1.11.2</ecNumber>
    </submittedName>
</protein>
<name>A0ABU0LJT6_XANAG</name>
<dbReference type="NCBIfam" id="TIGR00633">
    <property type="entry name" value="xth"/>
    <property type="match status" value="1"/>
</dbReference>
<dbReference type="InterPro" id="IPR020847">
    <property type="entry name" value="AP_endonuclease_F1_BS"/>
</dbReference>
<keyword evidence="5" id="KW-0460">Magnesium</keyword>
<dbReference type="PANTHER" id="PTHR43250">
    <property type="entry name" value="EXODEOXYRIBONUCLEASE III"/>
    <property type="match status" value="1"/>
</dbReference>
<dbReference type="InterPro" id="IPR005135">
    <property type="entry name" value="Endo/exonuclease/phosphatase"/>
</dbReference>
<dbReference type="EC" id="3.1.11.2" evidence="7"/>
<keyword evidence="8" id="KW-1185">Reference proteome</keyword>
<dbReference type="InterPro" id="IPR037493">
    <property type="entry name" value="ExoIII-like"/>
</dbReference>
<dbReference type="InterPro" id="IPR036691">
    <property type="entry name" value="Endo/exonu/phosph_ase_sf"/>
</dbReference>
<reference evidence="7 8" key="1">
    <citation type="submission" date="2023-07" db="EMBL/GenBank/DDBJ databases">
        <title>Genomic Encyclopedia of Type Strains, Phase IV (KMG-IV): sequencing the most valuable type-strain genomes for metagenomic binning, comparative biology and taxonomic classification.</title>
        <authorList>
            <person name="Goeker M."/>
        </authorList>
    </citation>
    <scope>NUCLEOTIDE SEQUENCE [LARGE SCALE GENOMIC DNA]</scope>
    <source>
        <strain evidence="7 8">DSM 3770</strain>
    </source>
</reference>
<accession>A0ABU0LJT6</accession>
<dbReference type="RefSeq" id="WP_237347412.1">
    <property type="nucleotide sequence ID" value="NZ_JABWGX010000034.1"/>
</dbReference>
<comment type="caution">
    <text evidence="7">The sequence shown here is derived from an EMBL/GenBank/DDBJ whole genome shotgun (WGS) entry which is preliminary data.</text>
</comment>
<gene>
    <name evidence="7" type="ORF">QOZ94_004185</name>
</gene>
<keyword evidence="4 7" id="KW-0378">Hydrolase</keyword>
<evidence type="ECO:0000256" key="4">
    <source>
        <dbReference type="ARBA" id="ARBA00022801"/>
    </source>
</evidence>
<dbReference type="CDD" id="cd09086">
    <property type="entry name" value="ExoIII-like_AP-endo"/>
    <property type="match status" value="1"/>
</dbReference>
<organism evidence="7 8">
    <name type="scientific">Xanthobacter agilis</name>
    <dbReference type="NCBI Taxonomy" id="47492"/>
    <lineage>
        <taxon>Bacteria</taxon>
        <taxon>Pseudomonadati</taxon>
        <taxon>Pseudomonadota</taxon>
        <taxon>Alphaproteobacteria</taxon>
        <taxon>Hyphomicrobiales</taxon>
        <taxon>Xanthobacteraceae</taxon>
        <taxon>Xanthobacter</taxon>
    </lineage>
</organism>
<evidence type="ECO:0000313" key="8">
    <source>
        <dbReference type="Proteomes" id="UP001241747"/>
    </source>
</evidence>
<comment type="similarity">
    <text evidence="2">Belongs to the DNA repair enzymes AP/ExoA family.</text>
</comment>